<dbReference type="InterPro" id="IPR008822">
    <property type="entry name" value="Endonuclease_RusA-like"/>
</dbReference>
<dbReference type="Proteomes" id="UP001211420">
    <property type="component" value="Unassembled WGS sequence"/>
</dbReference>
<dbReference type="RefSeq" id="WP_048587993.1">
    <property type="nucleotide sequence ID" value="NZ_CABMGH010000030.1"/>
</dbReference>
<dbReference type="SUPFAM" id="SSF103084">
    <property type="entry name" value="Holliday junction resolvase RusA"/>
    <property type="match status" value="1"/>
</dbReference>
<dbReference type="InterPro" id="IPR036614">
    <property type="entry name" value="RusA-like_sf"/>
</dbReference>
<dbReference type="EMBL" id="JAKHPW010000002">
    <property type="protein sequence ID" value="MCZ3621892.1"/>
    <property type="molecule type" value="Genomic_DNA"/>
</dbReference>
<accession>A0ABT4K172</accession>
<name>A0ABT4K172_9LACO</name>
<comment type="caution">
    <text evidence="1">The sequence shown here is derived from an EMBL/GenBank/DDBJ whole genome shotgun (WGS) entry which is preliminary data.</text>
</comment>
<sequence length="134" mass="15124">MIEFTVLGKPFGKERPRPNRTGHGVYTPQKTKRYEYLVAQSARLVFNDKPLESYIRVSIKAFFAIAKSDSKKKKQAKLANQIRPAMTPDADNIAKAVLDGLNGVVYADDKQIVELKVIKAYAEEPRVEVTIEEI</sequence>
<proteinExistence type="predicted"/>
<organism evidence="1 2">
    <name type="scientific">Lactobacillus mulieris</name>
    <dbReference type="NCBI Taxonomy" id="2508708"/>
    <lineage>
        <taxon>Bacteria</taxon>
        <taxon>Bacillati</taxon>
        <taxon>Bacillota</taxon>
        <taxon>Bacilli</taxon>
        <taxon>Lactobacillales</taxon>
        <taxon>Lactobacillaceae</taxon>
        <taxon>Lactobacillus</taxon>
    </lineage>
</organism>
<keyword evidence="2" id="KW-1185">Reference proteome</keyword>
<dbReference type="Gene3D" id="3.30.1330.70">
    <property type="entry name" value="Holliday junction resolvase RusA"/>
    <property type="match status" value="1"/>
</dbReference>
<evidence type="ECO:0000313" key="1">
    <source>
        <dbReference type="EMBL" id="MCZ3621892.1"/>
    </source>
</evidence>
<dbReference type="Pfam" id="PF05866">
    <property type="entry name" value="RusA"/>
    <property type="match status" value="1"/>
</dbReference>
<gene>
    <name evidence="1" type="ORF">L2772_03270</name>
</gene>
<reference evidence="1 2" key="1">
    <citation type="submission" date="2022-01" db="EMBL/GenBank/DDBJ databases">
        <title>VMRC isolate genome collection.</title>
        <authorList>
            <person name="France M."/>
            <person name="Rutt L."/>
            <person name="Humphrys M."/>
            <person name="Ravel J."/>
        </authorList>
    </citation>
    <scope>NUCLEOTIDE SEQUENCE [LARGE SCALE GENOMIC DNA]</scope>
    <source>
        <strain evidence="1 2">C0172B4</strain>
    </source>
</reference>
<protein>
    <submittedName>
        <fullName evidence="1">RusA family crossover junction endodeoxyribonuclease</fullName>
    </submittedName>
</protein>
<evidence type="ECO:0000313" key="2">
    <source>
        <dbReference type="Proteomes" id="UP001211420"/>
    </source>
</evidence>